<evidence type="ECO:0000313" key="3">
    <source>
        <dbReference type="Proteomes" id="UP001586593"/>
    </source>
</evidence>
<sequence length="100" mass="10634">MRVVILCGSTLGLKKAPPVARTPSSVMPRSFSVLPSTEKRAADSPASLSPPLVDDQSGTQEGRSSTHFHEGSPTRLSILSDSCCRNTAATWRYASCTGRL</sequence>
<protein>
    <submittedName>
        <fullName evidence="2">Uncharacterized protein</fullName>
    </submittedName>
</protein>
<dbReference type="EMBL" id="JAZHXJ010002405">
    <property type="protein sequence ID" value="KAL1838939.1"/>
    <property type="molecule type" value="Genomic_DNA"/>
</dbReference>
<accession>A0ABR3VB32</accession>
<keyword evidence="3" id="KW-1185">Reference proteome</keyword>
<evidence type="ECO:0000313" key="2">
    <source>
        <dbReference type="EMBL" id="KAL1838939.1"/>
    </source>
</evidence>
<feature type="compositionally biased region" description="Polar residues" evidence="1">
    <location>
        <begin position="56"/>
        <end position="65"/>
    </location>
</feature>
<feature type="region of interest" description="Disordered" evidence="1">
    <location>
        <begin position="14"/>
        <end position="77"/>
    </location>
</feature>
<dbReference type="Proteomes" id="UP001586593">
    <property type="component" value="Unassembled WGS sequence"/>
</dbReference>
<reference evidence="2 3" key="1">
    <citation type="journal article" date="2024" name="Commun. Biol.">
        <title>Comparative genomic analysis of thermophilic fungi reveals convergent evolutionary adaptations and gene losses.</title>
        <authorList>
            <person name="Steindorff A.S."/>
            <person name="Aguilar-Pontes M.V."/>
            <person name="Robinson A.J."/>
            <person name="Andreopoulos B."/>
            <person name="LaButti K."/>
            <person name="Kuo A."/>
            <person name="Mondo S."/>
            <person name="Riley R."/>
            <person name="Otillar R."/>
            <person name="Haridas S."/>
            <person name="Lipzen A."/>
            <person name="Grimwood J."/>
            <person name="Schmutz J."/>
            <person name="Clum A."/>
            <person name="Reid I.D."/>
            <person name="Moisan M.C."/>
            <person name="Butler G."/>
            <person name="Nguyen T.T.M."/>
            <person name="Dewar K."/>
            <person name="Conant G."/>
            <person name="Drula E."/>
            <person name="Henrissat B."/>
            <person name="Hansel C."/>
            <person name="Singer S."/>
            <person name="Hutchinson M.I."/>
            <person name="de Vries R.P."/>
            <person name="Natvig D.O."/>
            <person name="Powell A.J."/>
            <person name="Tsang A."/>
            <person name="Grigoriev I.V."/>
        </authorList>
    </citation>
    <scope>NUCLEOTIDE SEQUENCE [LARGE SCALE GENOMIC DNA]</scope>
    <source>
        <strain evidence="2 3">ATCC 24622</strain>
    </source>
</reference>
<name>A0ABR3VB32_9PEZI</name>
<evidence type="ECO:0000256" key="1">
    <source>
        <dbReference type="SAM" id="MobiDB-lite"/>
    </source>
</evidence>
<proteinExistence type="predicted"/>
<organism evidence="2 3">
    <name type="scientific">Phialemonium thermophilum</name>
    <dbReference type="NCBI Taxonomy" id="223376"/>
    <lineage>
        <taxon>Eukaryota</taxon>
        <taxon>Fungi</taxon>
        <taxon>Dikarya</taxon>
        <taxon>Ascomycota</taxon>
        <taxon>Pezizomycotina</taxon>
        <taxon>Sordariomycetes</taxon>
        <taxon>Sordariomycetidae</taxon>
        <taxon>Cephalothecales</taxon>
        <taxon>Cephalothecaceae</taxon>
        <taxon>Phialemonium</taxon>
    </lineage>
</organism>
<gene>
    <name evidence="2" type="ORF">VTK73DRAFT_4196</name>
</gene>
<comment type="caution">
    <text evidence="2">The sequence shown here is derived from an EMBL/GenBank/DDBJ whole genome shotgun (WGS) entry which is preliminary data.</text>
</comment>